<keyword evidence="6" id="KW-0539">Nucleus</keyword>
<dbReference type="OrthoDB" id="422427at2759"/>
<feature type="region of interest" description="Disordered" evidence="7">
    <location>
        <begin position="1"/>
        <end position="56"/>
    </location>
</feature>
<sequence length="725" mass="79651">MDTTADIHDPFDSDMYGANPEQNAAGTPSSLSNATMGGDGADLTPADEGNEDNGNSKRKRFFKVVEVDAPNNLDLDAYIAAYKGHTKINRLEFIATRCPSLQIDALKLAVAELKSVSTMEVGRYVNLVKKLNEAVKFGGPSAANVNPELLTVDRAWADMQVQKVKQQTDLLEGELKNYKRNSIKESIRMGNIELGNHYYACGDLTSAHRCYARTRDYCTTSKHIIELCMNVIKVSIELGNFTHVLTYVVKGESTPEVAQDKELTKAKLKVAAGLSHMDLRKYNQAAREFLTIGEELVSNQYGEVISGNDIAVYGGLCALASFSRPELKRMVIDNVGFRQYLELEPHIRDLIQGFYNSNYAVCLDIMEKWRNDYLLDIHLHSHIEALYTNIRKKALVQFTSPFLTVDLTKMAKSFATTVPVLEQELVSLIIAGQIEARIDSQQKILWAKQTNKRSAIFERSTAMGQEYEKDSKALLLRVQMINHGLVVKGPASDKGVGPHGGPPDGPEDLTGQPFAMRLGGRGSGGRGGARGDQLFENTRSNVSNFLSSFAQLGAQSIPPQAVPSPTVKIYRDAVYYSYKPLGISFNFEPSQPLIPAQYTSGQQTLDPTKLTLVAIHLYKSPADQFSTYPTAFLLPAPTTIVNKSDTAAAVAPVAVVIELDMSKKAHEIVQALGEPEEKQGGGRNGNCWIGYQKSLGFAVDFAGANWEDKEMSIASVTLTRPGDCR</sequence>
<gene>
    <name evidence="9" type="ORF">EMPS_06874</name>
</gene>
<reference evidence="9" key="2">
    <citation type="journal article" date="2022" name="Microbiol. Resour. Announc.">
        <title>Whole-Genome Sequence of Entomortierella parvispora E1425, a Mucoromycotan Fungus Associated with Burkholderiaceae-Related Endosymbiotic Bacteria.</title>
        <authorList>
            <person name="Herlambang A."/>
            <person name="Guo Y."/>
            <person name="Takashima Y."/>
            <person name="Narisawa K."/>
            <person name="Ohta H."/>
            <person name="Nishizawa T."/>
        </authorList>
    </citation>
    <scope>NUCLEOTIDE SEQUENCE</scope>
    <source>
        <strain evidence="9">E1425</strain>
    </source>
</reference>
<dbReference type="InterPro" id="IPR045135">
    <property type="entry name" value="Rpn7_N"/>
</dbReference>
<comment type="subcellular location">
    <subcellularLocation>
        <location evidence="2">Cytoplasm</location>
    </subcellularLocation>
    <subcellularLocation>
        <location evidence="1">Nucleus</location>
    </subcellularLocation>
</comment>
<dbReference type="PROSITE" id="PS50250">
    <property type="entry name" value="PCI"/>
    <property type="match status" value="1"/>
</dbReference>
<keyword evidence="10" id="KW-1185">Reference proteome</keyword>
<dbReference type="Pfam" id="PF21151">
    <property type="entry name" value="CSN1_C"/>
    <property type="match status" value="1"/>
</dbReference>
<reference evidence="9" key="1">
    <citation type="submission" date="2021-11" db="EMBL/GenBank/DDBJ databases">
        <authorList>
            <person name="Herlambang A."/>
            <person name="Guo Y."/>
            <person name="Takashima Y."/>
            <person name="Nishizawa T."/>
        </authorList>
    </citation>
    <scope>NUCLEOTIDE SEQUENCE</scope>
    <source>
        <strain evidence="9">E1425</strain>
    </source>
</reference>
<dbReference type="EMBL" id="BQFW01000009">
    <property type="protein sequence ID" value="GJJ74516.1"/>
    <property type="molecule type" value="Genomic_DNA"/>
</dbReference>
<evidence type="ECO:0000256" key="5">
    <source>
        <dbReference type="ARBA" id="ARBA00022790"/>
    </source>
</evidence>
<evidence type="ECO:0000256" key="3">
    <source>
        <dbReference type="ARBA" id="ARBA00008793"/>
    </source>
</evidence>
<dbReference type="InterPro" id="IPR036390">
    <property type="entry name" value="WH_DNA-bd_sf"/>
</dbReference>
<evidence type="ECO:0000256" key="6">
    <source>
        <dbReference type="ARBA" id="ARBA00023242"/>
    </source>
</evidence>
<dbReference type="PANTHER" id="PTHR14145">
    <property type="entry name" value="26S PROTESOME SUBUNIT 6"/>
    <property type="match status" value="1"/>
</dbReference>
<comment type="caution">
    <text evidence="9">The sequence shown here is derived from an EMBL/GenBank/DDBJ whole genome shotgun (WGS) entry which is preliminary data.</text>
</comment>
<evidence type="ECO:0000313" key="10">
    <source>
        <dbReference type="Proteomes" id="UP000827284"/>
    </source>
</evidence>
<organism evidence="9 10">
    <name type="scientific">Entomortierella parvispora</name>
    <dbReference type="NCBI Taxonomy" id="205924"/>
    <lineage>
        <taxon>Eukaryota</taxon>
        <taxon>Fungi</taxon>
        <taxon>Fungi incertae sedis</taxon>
        <taxon>Mucoromycota</taxon>
        <taxon>Mortierellomycotina</taxon>
        <taxon>Mortierellomycetes</taxon>
        <taxon>Mortierellales</taxon>
        <taxon>Mortierellaceae</taxon>
        <taxon>Entomortierella</taxon>
    </lineage>
</organism>
<dbReference type="Pfam" id="PF10602">
    <property type="entry name" value="RPN7"/>
    <property type="match status" value="1"/>
</dbReference>
<dbReference type="GO" id="GO:0005737">
    <property type="term" value="C:cytoplasm"/>
    <property type="evidence" value="ECO:0007669"/>
    <property type="project" value="UniProtKB-SubCell"/>
</dbReference>
<comment type="similarity">
    <text evidence="3">Belongs to the CSN1 family.</text>
</comment>
<dbReference type="SUPFAM" id="SSF46785">
    <property type="entry name" value="Winged helix' DNA-binding domain"/>
    <property type="match status" value="1"/>
</dbReference>
<dbReference type="Gene3D" id="1.25.40.570">
    <property type="match status" value="1"/>
</dbReference>
<dbReference type="PANTHER" id="PTHR14145:SF2">
    <property type="entry name" value="COP9 SIGNALOSOME COMPLEX SUBUNIT 1"/>
    <property type="match status" value="1"/>
</dbReference>
<proteinExistence type="inferred from homology"/>
<protein>
    <submittedName>
        <fullName evidence="9">COP9 signalosome complex subunit 1</fullName>
    </submittedName>
</protein>
<evidence type="ECO:0000256" key="1">
    <source>
        <dbReference type="ARBA" id="ARBA00004123"/>
    </source>
</evidence>
<evidence type="ECO:0000256" key="2">
    <source>
        <dbReference type="ARBA" id="ARBA00004496"/>
    </source>
</evidence>
<keyword evidence="4" id="KW-0963">Cytoplasm</keyword>
<dbReference type="InterPro" id="IPR019585">
    <property type="entry name" value="Rpn7/CSN1"/>
</dbReference>
<dbReference type="Proteomes" id="UP000827284">
    <property type="component" value="Unassembled WGS sequence"/>
</dbReference>
<feature type="compositionally biased region" description="Basic and acidic residues" evidence="7">
    <location>
        <begin position="1"/>
        <end position="11"/>
    </location>
</feature>
<evidence type="ECO:0000313" key="9">
    <source>
        <dbReference type="EMBL" id="GJJ74516.1"/>
    </source>
</evidence>
<dbReference type="AlphaFoldDB" id="A0A9P3LXM6"/>
<dbReference type="Pfam" id="PF01399">
    <property type="entry name" value="PCI"/>
    <property type="match status" value="1"/>
</dbReference>
<dbReference type="InterPro" id="IPR000717">
    <property type="entry name" value="PCI_dom"/>
</dbReference>
<dbReference type="InterPro" id="IPR048624">
    <property type="entry name" value="CSN1_C"/>
</dbReference>
<keyword evidence="5" id="KW-0736">Signalosome</keyword>
<name>A0A9P3LXM6_9FUNG</name>
<feature type="domain" description="PCI" evidence="8">
    <location>
        <begin position="278"/>
        <end position="452"/>
    </location>
</feature>
<dbReference type="GO" id="GO:0008180">
    <property type="term" value="C:COP9 signalosome"/>
    <property type="evidence" value="ECO:0007669"/>
    <property type="project" value="UniProtKB-KW"/>
</dbReference>
<evidence type="ECO:0000256" key="4">
    <source>
        <dbReference type="ARBA" id="ARBA00022490"/>
    </source>
</evidence>
<dbReference type="SMART" id="SM00088">
    <property type="entry name" value="PINT"/>
    <property type="match status" value="1"/>
</dbReference>
<accession>A0A9P3LXM6</accession>
<evidence type="ECO:0000259" key="8">
    <source>
        <dbReference type="PROSITE" id="PS50250"/>
    </source>
</evidence>
<feature type="compositionally biased region" description="Polar residues" evidence="7">
    <location>
        <begin position="20"/>
        <end position="35"/>
    </location>
</feature>
<feature type="region of interest" description="Disordered" evidence="7">
    <location>
        <begin position="489"/>
        <end position="531"/>
    </location>
</feature>
<evidence type="ECO:0000256" key="7">
    <source>
        <dbReference type="SAM" id="MobiDB-lite"/>
    </source>
</evidence>
<feature type="compositionally biased region" description="Gly residues" evidence="7">
    <location>
        <begin position="519"/>
        <end position="530"/>
    </location>
</feature>